<evidence type="ECO:0000256" key="1">
    <source>
        <dbReference type="ARBA" id="ARBA00004429"/>
    </source>
</evidence>
<keyword evidence="4" id="KW-0997">Cell inner membrane</keyword>
<dbReference type="Pfam" id="PF04290">
    <property type="entry name" value="DctQ"/>
    <property type="match status" value="1"/>
</dbReference>
<dbReference type="OrthoDB" id="3428916at2"/>
<dbReference type="GO" id="GO:0015740">
    <property type="term" value="P:C4-dicarboxylate transport"/>
    <property type="evidence" value="ECO:0007669"/>
    <property type="project" value="TreeGrafter"/>
</dbReference>
<dbReference type="Proteomes" id="UP000254978">
    <property type="component" value="Unassembled WGS sequence"/>
</dbReference>
<gene>
    <name evidence="11" type="ORF">NCTC10821_00442</name>
</gene>
<keyword evidence="2" id="KW-0813">Transport</keyword>
<comment type="similarity">
    <text evidence="8">Belongs to the TRAP transporter small permease family.</text>
</comment>
<dbReference type="RefSeq" id="WP_115277364.1">
    <property type="nucleotide sequence ID" value="NZ_AP022600.1"/>
</dbReference>
<evidence type="ECO:0000256" key="2">
    <source>
        <dbReference type="ARBA" id="ARBA00022448"/>
    </source>
</evidence>
<accession>A0A378T857</accession>
<feature type="transmembrane region" description="Helical" evidence="9">
    <location>
        <begin position="140"/>
        <end position="160"/>
    </location>
</feature>
<feature type="transmembrane region" description="Helical" evidence="9">
    <location>
        <begin position="20"/>
        <end position="41"/>
    </location>
</feature>
<keyword evidence="3" id="KW-1003">Cell membrane</keyword>
<dbReference type="PANTHER" id="PTHR35011">
    <property type="entry name" value="2,3-DIKETO-L-GULONATE TRAP TRANSPORTER SMALL PERMEASE PROTEIN YIAM"/>
    <property type="match status" value="1"/>
</dbReference>
<evidence type="ECO:0000313" key="12">
    <source>
        <dbReference type="Proteomes" id="UP000254978"/>
    </source>
</evidence>
<dbReference type="GO" id="GO:0005886">
    <property type="term" value="C:plasma membrane"/>
    <property type="evidence" value="ECO:0007669"/>
    <property type="project" value="UniProtKB-SubCell"/>
</dbReference>
<sequence length="178" mass="18780">MALPDSPASEVELPRPLTLAVHALSVVAGLLLLALIALTIADVVGRNAGGRSIVGTVDISTMLLVAIAFLGLAAAEVNGNHVTVELVETRFGPTARLVLSVLRAALLVALGVLIIWGLGEVLVSALERGETTNDILRLPTWPAKVVLFLSFVAFFVVAVWKELLTFRALRSEANGAQR</sequence>
<dbReference type="GO" id="GO:0022857">
    <property type="term" value="F:transmembrane transporter activity"/>
    <property type="evidence" value="ECO:0007669"/>
    <property type="project" value="TreeGrafter"/>
</dbReference>
<organism evidence="11 12">
    <name type="scientific">Mycolicibacterium tokaiense</name>
    <dbReference type="NCBI Taxonomy" id="39695"/>
    <lineage>
        <taxon>Bacteria</taxon>
        <taxon>Bacillati</taxon>
        <taxon>Actinomycetota</taxon>
        <taxon>Actinomycetes</taxon>
        <taxon>Mycobacteriales</taxon>
        <taxon>Mycobacteriaceae</taxon>
        <taxon>Mycolicibacterium</taxon>
    </lineage>
</organism>
<evidence type="ECO:0000313" key="11">
    <source>
        <dbReference type="EMBL" id="STZ56949.1"/>
    </source>
</evidence>
<feature type="transmembrane region" description="Helical" evidence="9">
    <location>
        <begin position="95"/>
        <end position="119"/>
    </location>
</feature>
<evidence type="ECO:0000256" key="6">
    <source>
        <dbReference type="ARBA" id="ARBA00022989"/>
    </source>
</evidence>
<keyword evidence="6 9" id="KW-1133">Transmembrane helix</keyword>
<protein>
    <submittedName>
        <fullName evidence="11">TrapT family, DctQ subunit, C4-dicarboxylate transport</fullName>
    </submittedName>
</protein>
<comment type="subcellular location">
    <subcellularLocation>
        <location evidence="1">Cell inner membrane</location>
        <topology evidence="1">Multi-pass membrane protein</topology>
    </subcellularLocation>
</comment>
<dbReference type="AlphaFoldDB" id="A0A378T857"/>
<dbReference type="EMBL" id="UGQT01000001">
    <property type="protein sequence ID" value="STZ56949.1"/>
    <property type="molecule type" value="Genomic_DNA"/>
</dbReference>
<evidence type="ECO:0000256" key="9">
    <source>
        <dbReference type="SAM" id="Phobius"/>
    </source>
</evidence>
<keyword evidence="12" id="KW-1185">Reference proteome</keyword>
<evidence type="ECO:0000256" key="3">
    <source>
        <dbReference type="ARBA" id="ARBA00022475"/>
    </source>
</evidence>
<keyword evidence="7 9" id="KW-0472">Membrane</keyword>
<dbReference type="InterPro" id="IPR007387">
    <property type="entry name" value="TRAP_DctQ"/>
</dbReference>
<evidence type="ECO:0000256" key="4">
    <source>
        <dbReference type="ARBA" id="ARBA00022519"/>
    </source>
</evidence>
<reference evidence="11 12" key="1">
    <citation type="submission" date="2018-06" db="EMBL/GenBank/DDBJ databases">
        <authorList>
            <consortium name="Pathogen Informatics"/>
            <person name="Doyle S."/>
        </authorList>
    </citation>
    <scope>NUCLEOTIDE SEQUENCE [LARGE SCALE GENOMIC DNA]</scope>
    <source>
        <strain evidence="11 12">NCTC10821</strain>
    </source>
</reference>
<evidence type="ECO:0000256" key="8">
    <source>
        <dbReference type="ARBA" id="ARBA00038436"/>
    </source>
</evidence>
<feature type="transmembrane region" description="Helical" evidence="9">
    <location>
        <begin position="53"/>
        <end position="75"/>
    </location>
</feature>
<name>A0A378T857_9MYCO</name>
<feature type="domain" description="Tripartite ATP-independent periplasmic transporters DctQ component" evidence="10">
    <location>
        <begin position="35"/>
        <end position="159"/>
    </location>
</feature>
<dbReference type="PANTHER" id="PTHR35011:SF10">
    <property type="entry name" value="TRAP TRANSPORTER SMALL PERMEASE PROTEIN"/>
    <property type="match status" value="1"/>
</dbReference>
<evidence type="ECO:0000256" key="5">
    <source>
        <dbReference type="ARBA" id="ARBA00022692"/>
    </source>
</evidence>
<proteinExistence type="inferred from homology"/>
<keyword evidence="5 9" id="KW-0812">Transmembrane</keyword>
<evidence type="ECO:0000256" key="7">
    <source>
        <dbReference type="ARBA" id="ARBA00023136"/>
    </source>
</evidence>
<dbReference type="InterPro" id="IPR055348">
    <property type="entry name" value="DctQ"/>
</dbReference>
<evidence type="ECO:0000259" key="10">
    <source>
        <dbReference type="Pfam" id="PF04290"/>
    </source>
</evidence>